<protein>
    <recommendedName>
        <fullName evidence="3">N-acetyltransferase domain-containing protein</fullName>
    </recommendedName>
</protein>
<evidence type="ECO:0008006" key="3">
    <source>
        <dbReference type="Google" id="ProtNLM"/>
    </source>
</evidence>
<reference evidence="1 2" key="1">
    <citation type="submission" date="2024-03" db="EMBL/GenBank/DDBJ databases">
        <title>The genome assembly and annotation of the cricket Gryllus longicercus Weissman &amp; Gray.</title>
        <authorList>
            <person name="Szrajer S."/>
            <person name="Gray D."/>
            <person name="Ylla G."/>
        </authorList>
    </citation>
    <scope>NUCLEOTIDE SEQUENCE [LARGE SCALE GENOMIC DNA]</scope>
    <source>
        <strain evidence="1">DAG 2021-001</strain>
        <tissue evidence="1">Whole body minus gut</tissue>
    </source>
</reference>
<dbReference type="EMBL" id="JAZDUA010000213">
    <property type="protein sequence ID" value="KAK7864033.1"/>
    <property type="molecule type" value="Genomic_DNA"/>
</dbReference>
<dbReference type="Proteomes" id="UP001378592">
    <property type="component" value="Unassembled WGS sequence"/>
</dbReference>
<proteinExistence type="predicted"/>
<gene>
    <name evidence="1" type="ORF">R5R35_006792</name>
</gene>
<evidence type="ECO:0000313" key="1">
    <source>
        <dbReference type="EMBL" id="KAK7864033.1"/>
    </source>
</evidence>
<dbReference type="InterPro" id="IPR016181">
    <property type="entry name" value="Acyl_CoA_acyltransferase"/>
</dbReference>
<dbReference type="PANTHER" id="PTHR20905">
    <property type="entry name" value="N-ACETYLTRANSFERASE-RELATED"/>
    <property type="match status" value="1"/>
</dbReference>
<dbReference type="Gene3D" id="3.40.630.30">
    <property type="match status" value="1"/>
</dbReference>
<dbReference type="SUPFAM" id="SSF55729">
    <property type="entry name" value="Acyl-CoA N-acyltransferases (Nat)"/>
    <property type="match status" value="1"/>
</dbReference>
<organism evidence="1 2">
    <name type="scientific">Gryllus longicercus</name>
    <dbReference type="NCBI Taxonomy" id="2509291"/>
    <lineage>
        <taxon>Eukaryota</taxon>
        <taxon>Metazoa</taxon>
        <taxon>Ecdysozoa</taxon>
        <taxon>Arthropoda</taxon>
        <taxon>Hexapoda</taxon>
        <taxon>Insecta</taxon>
        <taxon>Pterygota</taxon>
        <taxon>Neoptera</taxon>
        <taxon>Polyneoptera</taxon>
        <taxon>Orthoptera</taxon>
        <taxon>Ensifera</taxon>
        <taxon>Gryllidea</taxon>
        <taxon>Grylloidea</taxon>
        <taxon>Gryllidae</taxon>
        <taxon>Gryllinae</taxon>
        <taxon>Gryllus</taxon>
    </lineage>
</organism>
<dbReference type="GO" id="GO:0008080">
    <property type="term" value="F:N-acetyltransferase activity"/>
    <property type="evidence" value="ECO:0007669"/>
    <property type="project" value="TreeGrafter"/>
</dbReference>
<accession>A0AAN9VVD5</accession>
<sequence>MEAAFVRSAGVGRRLLLPVDTRRLVAAAASAAATTSSSSSAAPAPAAAMKTAAAPADDIVLVAPVPEARYEEVLSHVTPIFLRDEPLSRCFPPDASGARAADFRAYAAQQLRSGLCVAALSGGRVVAACLNRVLPSAKVLGVDVRALGCEEDDPLNRNVLRLLTSVHQRLDLFGALGVSELLEIGLISVEGSHTGRGLGTKVVKASLALGAAQGLQAVKADCTGIASAKCCQKAGLVEIYSLPYDDYKPCGRVVFAGTRPPNEALRVYAGRLHCEEPYVSPLAGFKL</sequence>
<dbReference type="AlphaFoldDB" id="A0AAN9VVD5"/>
<dbReference type="PANTHER" id="PTHR20905:SF1">
    <property type="entry name" value="AT07410P-RELATED"/>
    <property type="match status" value="1"/>
</dbReference>
<keyword evidence="2" id="KW-1185">Reference proteome</keyword>
<name>A0AAN9VVD5_9ORTH</name>
<evidence type="ECO:0000313" key="2">
    <source>
        <dbReference type="Proteomes" id="UP001378592"/>
    </source>
</evidence>
<comment type="caution">
    <text evidence="1">The sequence shown here is derived from an EMBL/GenBank/DDBJ whole genome shotgun (WGS) entry which is preliminary data.</text>
</comment>